<feature type="non-terminal residue" evidence="2">
    <location>
        <position position="230"/>
    </location>
</feature>
<dbReference type="InterPro" id="IPR025714">
    <property type="entry name" value="Methyltranfer_dom"/>
</dbReference>
<accession>A0A0F8VL47</accession>
<dbReference type="Pfam" id="PF13847">
    <property type="entry name" value="Methyltransf_31"/>
    <property type="match status" value="1"/>
</dbReference>
<dbReference type="InterPro" id="IPR029063">
    <property type="entry name" value="SAM-dependent_MTases_sf"/>
</dbReference>
<dbReference type="SUPFAM" id="SSF53335">
    <property type="entry name" value="S-adenosyl-L-methionine-dependent methyltransferases"/>
    <property type="match status" value="1"/>
</dbReference>
<dbReference type="PANTHER" id="PTHR44068">
    <property type="entry name" value="ZGC:194242"/>
    <property type="match status" value="1"/>
</dbReference>
<name>A0A0F8VL47_9ZZZZ</name>
<organism evidence="2">
    <name type="scientific">marine sediment metagenome</name>
    <dbReference type="NCBI Taxonomy" id="412755"/>
    <lineage>
        <taxon>unclassified sequences</taxon>
        <taxon>metagenomes</taxon>
        <taxon>ecological metagenomes</taxon>
    </lineage>
</organism>
<evidence type="ECO:0000259" key="1">
    <source>
        <dbReference type="Pfam" id="PF13847"/>
    </source>
</evidence>
<reference evidence="2" key="1">
    <citation type="journal article" date="2015" name="Nature">
        <title>Complex archaea that bridge the gap between prokaryotes and eukaryotes.</title>
        <authorList>
            <person name="Spang A."/>
            <person name="Saw J.H."/>
            <person name="Jorgensen S.L."/>
            <person name="Zaremba-Niedzwiedzka K."/>
            <person name="Martijn J."/>
            <person name="Lind A.E."/>
            <person name="van Eijk R."/>
            <person name="Schleper C."/>
            <person name="Guy L."/>
            <person name="Ettema T.J."/>
        </authorList>
    </citation>
    <scope>NUCLEOTIDE SEQUENCE</scope>
</reference>
<gene>
    <name evidence="2" type="ORF">LCGC14_3166110</name>
</gene>
<dbReference type="EMBL" id="LAZR01070121">
    <property type="protein sequence ID" value="KKK45062.1"/>
    <property type="molecule type" value="Genomic_DNA"/>
</dbReference>
<dbReference type="InterPro" id="IPR050447">
    <property type="entry name" value="Erg6_SMT_methyltransf"/>
</dbReference>
<sequence length="230" mass="26284">MEKLTKEEIGKLGIYEFQGYIGAMTSPSFGGWKGIDTLIELLQIKDMEKPKILEVGCSTGYITRYIAHQFDCTIIGIDLSEFLLFIAEEEASNLNLSNISFQSANVENLPFPDDSFDIIYGAAITALVPDPLKVINEYKRVLKPGGKIATLDLFIKESTSDEFVEETNEIMSNVIVTQVKIRNFQEWEQIFNASGFNNTKIHDYYDDIFKRSYSFGEMVKIMFKMLYHMI</sequence>
<comment type="caution">
    <text evidence="2">The sequence shown here is derived from an EMBL/GenBank/DDBJ whole genome shotgun (WGS) entry which is preliminary data.</text>
</comment>
<feature type="domain" description="Methyltransferase" evidence="1">
    <location>
        <begin position="51"/>
        <end position="188"/>
    </location>
</feature>
<protein>
    <recommendedName>
        <fullName evidence="1">Methyltransferase domain-containing protein</fullName>
    </recommendedName>
</protein>
<dbReference type="Gene3D" id="3.40.50.150">
    <property type="entry name" value="Vaccinia Virus protein VP39"/>
    <property type="match status" value="1"/>
</dbReference>
<evidence type="ECO:0000313" key="2">
    <source>
        <dbReference type="EMBL" id="KKK45062.1"/>
    </source>
</evidence>
<proteinExistence type="predicted"/>
<dbReference type="CDD" id="cd02440">
    <property type="entry name" value="AdoMet_MTases"/>
    <property type="match status" value="1"/>
</dbReference>
<dbReference type="PANTHER" id="PTHR44068:SF11">
    <property type="entry name" value="GERANYL DIPHOSPHATE 2-C-METHYLTRANSFERASE"/>
    <property type="match status" value="1"/>
</dbReference>
<dbReference type="AlphaFoldDB" id="A0A0F8VL47"/>